<dbReference type="InterPro" id="IPR051532">
    <property type="entry name" value="Ester_Hydrolysis_Enzymes"/>
</dbReference>
<dbReference type="PANTHER" id="PTHR30383">
    <property type="entry name" value="THIOESTERASE 1/PROTEASE 1/LYSOPHOSPHOLIPASE L1"/>
    <property type="match status" value="1"/>
</dbReference>
<evidence type="ECO:0000313" key="5">
    <source>
        <dbReference type="Proteomes" id="UP000805085"/>
    </source>
</evidence>
<accession>A0ABX2E7I6</accession>
<protein>
    <submittedName>
        <fullName evidence="4">Polysaccharide deacetylase family protein</fullName>
    </submittedName>
</protein>
<proteinExistence type="predicted"/>
<dbReference type="InterPro" id="IPR002509">
    <property type="entry name" value="NODB_dom"/>
</dbReference>
<reference evidence="4 5" key="1">
    <citation type="journal article" date="2015" name="Int. J. Syst. Evol. Microbiol.">
        <title>Winogradskyella litoriviva sp. nov., isolated from coastal seawater.</title>
        <authorList>
            <person name="Nedashkovskaya O.I."/>
            <person name="Kukhlevskiy A.D."/>
            <person name="Zhukova N.V."/>
            <person name="Kim S.J."/>
            <person name="Rhee S.K."/>
            <person name="Mikhailov V.V."/>
        </authorList>
    </citation>
    <scope>NUCLEOTIDE SEQUENCE [LARGE SCALE GENOMIC DNA]</scope>
    <source>
        <strain evidence="4 5">KMM6491</strain>
    </source>
</reference>
<feature type="domain" description="SGNH hydrolase-type esterase" evidence="3">
    <location>
        <begin position="380"/>
        <end position="539"/>
    </location>
</feature>
<feature type="transmembrane region" description="Helical" evidence="1">
    <location>
        <begin position="12"/>
        <end position="34"/>
    </location>
</feature>
<dbReference type="EMBL" id="JABRWQ010000004">
    <property type="protein sequence ID" value="NRD23749.1"/>
    <property type="molecule type" value="Genomic_DNA"/>
</dbReference>
<dbReference type="InterPro" id="IPR036514">
    <property type="entry name" value="SGNH_hydro_sf"/>
</dbReference>
<sequence>MIEKKTNTINYLRFKLISFGFLFAIFLVSCNFNVSENTSLDPKEKQYNAIINTSQFAFPNGKLKCLVMSFDDGPEYDRLLVEKLNDASIIGTFHLNSARLGQKAEWLSSEFNTNVTFVSESEIANLYNGHEISGHGAHHNGLNNQKDSIILAEVGSDLKKLNELKGANHKPVEGLAYPFGAYDDKTLEILQQLNVKYARTTTSTHNFELPSSNFLTLNPTCHVLEAPNYANYFRYSQPNEMQLLNIWGHSYEFHNHWELADSLCNILGNQKDIWYAQTIEVVDYLNAIKNLEYSKGKVFNPSKTISVWVKNEKGNFIELLPQQSMLVPFKSSYIKESHIDSLYPSDSTQIKYHGLWTNVHYKQRIAQFKKTPLNFGDIVFVGNSITEQGENWGKKLKLKNVKNRGIAGDVTDGVLKRLDEIIYYKPKKILLLIGINDLFNLHYQEEIPSAEYIANNIIKITEIIQNKSPETKIYLQTILPTSKDFMAENINKVNSIIKNHESDENYKIINLFDEFANEKGLLKANLTTDGTHLNDLGYKHWVEKLKSDKVFDK</sequence>
<evidence type="ECO:0000259" key="3">
    <source>
        <dbReference type="Pfam" id="PF13472"/>
    </source>
</evidence>
<comment type="caution">
    <text evidence="4">The sequence shown here is derived from an EMBL/GenBank/DDBJ whole genome shotgun (WGS) entry which is preliminary data.</text>
</comment>
<evidence type="ECO:0000313" key="4">
    <source>
        <dbReference type="EMBL" id="NRD23749.1"/>
    </source>
</evidence>
<dbReference type="Gene3D" id="3.20.20.370">
    <property type="entry name" value="Glycoside hydrolase/deacetylase"/>
    <property type="match status" value="1"/>
</dbReference>
<organism evidence="4 5">
    <name type="scientific">Winogradskyella litoriviva</name>
    <dbReference type="NCBI Taxonomy" id="1220182"/>
    <lineage>
        <taxon>Bacteria</taxon>
        <taxon>Pseudomonadati</taxon>
        <taxon>Bacteroidota</taxon>
        <taxon>Flavobacteriia</taxon>
        <taxon>Flavobacteriales</taxon>
        <taxon>Flavobacteriaceae</taxon>
        <taxon>Winogradskyella</taxon>
    </lineage>
</organism>
<gene>
    <name evidence="4" type="ORF">HNV10_10880</name>
</gene>
<dbReference type="SUPFAM" id="SSF52266">
    <property type="entry name" value="SGNH hydrolase"/>
    <property type="match status" value="1"/>
</dbReference>
<dbReference type="Pfam" id="PF13472">
    <property type="entry name" value="Lipase_GDSL_2"/>
    <property type="match status" value="1"/>
</dbReference>
<keyword evidence="1" id="KW-0472">Membrane</keyword>
<evidence type="ECO:0000259" key="2">
    <source>
        <dbReference type="Pfam" id="PF01522"/>
    </source>
</evidence>
<keyword evidence="5" id="KW-1185">Reference proteome</keyword>
<keyword evidence="1" id="KW-1133">Transmembrane helix</keyword>
<dbReference type="Proteomes" id="UP000805085">
    <property type="component" value="Unassembled WGS sequence"/>
</dbReference>
<dbReference type="PROSITE" id="PS51257">
    <property type="entry name" value="PROKAR_LIPOPROTEIN"/>
    <property type="match status" value="1"/>
</dbReference>
<keyword evidence="1" id="KW-0812">Transmembrane</keyword>
<dbReference type="InterPro" id="IPR013830">
    <property type="entry name" value="SGNH_hydro"/>
</dbReference>
<dbReference type="Gene3D" id="3.40.50.1110">
    <property type="entry name" value="SGNH hydrolase"/>
    <property type="match status" value="1"/>
</dbReference>
<dbReference type="PANTHER" id="PTHR30383:SF5">
    <property type="entry name" value="SGNH HYDROLASE-TYPE ESTERASE DOMAIN-CONTAINING PROTEIN"/>
    <property type="match status" value="1"/>
</dbReference>
<dbReference type="InterPro" id="IPR011330">
    <property type="entry name" value="Glyco_hydro/deAcase_b/a-brl"/>
</dbReference>
<dbReference type="SUPFAM" id="SSF88713">
    <property type="entry name" value="Glycoside hydrolase/deacetylase"/>
    <property type="match status" value="1"/>
</dbReference>
<dbReference type="RefSeq" id="WP_173301377.1">
    <property type="nucleotide sequence ID" value="NZ_JABRWQ010000004.1"/>
</dbReference>
<dbReference type="Pfam" id="PF01522">
    <property type="entry name" value="Polysacc_deac_1"/>
    <property type="match status" value="1"/>
</dbReference>
<name>A0ABX2E7I6_9FLAO</name>
<evidence type="ECO:0000256" key="1">
    <source>
        <dbReference type="SAM" id="Phobius"/>
    </source>
</evidence>
<feature type="domain" description="NodB homology" evidence="2">
    <location>
        <begin position="63"/>
        <end position="197"/>
    </location>
</feature>